<dbReference type="AlphaFoldDB" id="A0A8D2AZH8"/>
<feature type="signal peptide" evidence="1">
    <location>
        <begin position="1"/>
        <end position="21"/>
    </location>
</feature>
<feature type="chain" id="PRO_5034399593" evidence="1">
    <location>
        <begin position="22"/>
        <end position="84"/>
    </location>
</feature>
<reference evidence="2" key="2">
    <citation type="submission" date="2025-09" db="UniProtKB">
        <authorList>
            <consortium name="Ensembl"/>
        </authorList>
    </citation>
    <scope>IDENTIFICATION</scope>
</reference>
<name>A0A8D2AZH8_SCIVU</name>
<proteinExistence type="predicted"/>
<keyword evidence="3" id="KW-1185">Reference proteome</keyword>
<organism evidence="2 3">
    <name type="scientific">Sciurus vulgaris</name>
    <name type="common">Eurasian red squirrel</name>
    <dbReference type="NCBI Taxonomy" id="55149"/>
    <lineage>
        <taxon>Eukaryota</taxon>
        <taxon>Metazoa</taxon>
        <taxon>Chordata</taxon>
        <taxon>Craniata</taxon>
        <taxon>Vertebrata</taxon>
        <taxon>Euteleostomi</taxon>
        <taxon>Mammalia</taxon>
        <taxon>Eutheria</taxon>
        <taxon>Euarchontoglires</taxon>
        <taxon>Glires</taxon>
        <taxon>Rodentia</taxon>
        <taxon>Sciuromorpha</taxon>
        <taxon>Sciuridae</taxon>
        <taxon>Sciurinae</taxon>
        <taxon>Sciurini</taxon>
        <taxon>Sciurus</taxon>
    </lineage>
</organism>
<evidence type="ECO:0000313" key="2">
    <source>
        <dbReference type="Ensembl" id="ENSSVLP00005007076.1"/>
    </source>
</evidence>
<dbReference type="Ensembl" id="ENSSVLT00005007887.1">
    <property type="protein sequence ID" value="ENSSVLP00005007076.1"/>
    <property type="gene ID" value="ENSSVLG00005005786.1"/>
</dbReference>
<protein>
    <submittedName>
        <fullName evidence="2">Uncharacterized protein</fullName>
    </submittedName>
</protein>
<reference evidence="2" key="1">
    <citation type="submission" date="2025-08" db="UniProtKB">
        <authorList>
            <consortium name="Ensembl"/>
        </authorList>
    </citation>
    <scope>IDENTIFICATION</scope>
</reference>
<evidence type="ECO:0000256" key="1">
    <source>
        <dbReference type="SAM" id="SignalP"/>
    </source>
</evidence>
<dbReference type="Proteomes" id="UP000694564">
    <property type="component" value="Chromosome 3"/>
</dbReference>
<accession>A0A8D2AZH8</accession>
<sequence>WGRQGSGWLLWSLESYFLSESWVSCLQSGDNHPCCPFSFGTRDRTQDPGPPKSWDYRHVPPCPLHCPPPPPAAFLYFPSRESFP</sequence>
<keyword evidence="1" id="KW-0732">Signal</keyword>
<evidence type="ECO:0000313" key="3">
    <source>
        <dbReference type="Proteomes" id="UP000694564"/>
    </source>
</evidence>